<dbReference type="AlphaFoldDB" id="A0A7W1YFA1"/>
<name>A0A7W1YFA1_9LIST</name>
<sequence length="271" mass="28724">MTITKKKSFLGLLFLLVLLVGVSVFSTNSKAASVSLLKNSTLTSDYTNQQLDLTLTGQTGLEISLLTSQYVGFKVDDNLKAFLSDQAVVDSLKIDYSVPTLLGNRTGVVTTLKVDPATGIVSGRIPFNLLNIAIGQKATYHLSSNIKLPAGSYNFEAIAADTPIDLPLLGSNGAKASITVLPTKTPIEFFVGTTTEGTTYVTFSNAIPDTFISFFPSEGGGTKTDANEDGVGKVTFNKKLTAGSTIAVTVHEPDGTVYEETLVVPDPWVSQ</sequence>
<comment type="caution">
    <text evidence="1">The sequence shown here is derived from an EMBL/GenBank/DDBJ whole genome shotgun (WGS) entry which is preliminary data.</text>
</comment>
<keyword evidence="2" id="KW-1185">Reference proteome</keyword>
<gene>
    <name evidence="1" type="ORF">HPK16_03560</name>
</gene>
<dbReference type="EMBL" id="JABJVM010000002">
    <property type="protein sequence ID" value="MBA3925411.1"/>
    <property type="molecule type" value="Genomic_DNA"/>
</dbReference>
<dbReference type="RefSeq" id="WP_181675633.1">
    <property type="nucleotide sequence ID" value="NZ_JABJVM010000002.1"/>
</dbReference>
<reference evidence="1 2" key="2">
    <citation type="submission" date="2020-08" db="EMBL/GenBank/DDBJ databases">
        <title>Listeria ohnekaius sp. nov. and Listeria portnoyii sp. nov. isolated from non-agricultural and natural environments.</title>
        <authorList>
            <person name="Weller D."/>
            <person name="Belias A.M."/>
            <person name="Liao J."/>
            <person name="Guo S."/>
            <person name="Orsi R.H."/>
            <person name="Wiedmann M."/>
        </authorList>
    </citation>
    <scope>NUCLEOTIDE SEQUENCE [LARGE SCALE GENOMIC DNA]</scope>
    <source>
        <strain evidence="1 2">FSL W9-0585</strain>
    </source>
</reference>
<protein>
    <submittedName>
        <fullName evidence="1">Uncharacterized protein</fullName>
    </submittedName>
</protein>
<evidence type="ECO:0000313" key="1">
    <source>
        <dbReference type="EMBL" id="MBA3925411.1"/>
    </source>
</evidence>
<accession>A0A7W1YFA1</accession>
<dbReference type="Proteomes" id="UP000548787">
    <property type="component" value="Unassembled WGS sequence"/>
</dbReference>
<organism evidence="1 2">
    <name type="scientific">Listeria rustica</name>
    <dbReference type="NCBI Taxonomy" id="2713503"/>
    <lineage>
        <taxon>Bacteria</taxon>
        <taxon>Bacillati</taxon>
        <taxon>Bacillota</taxon>
        <taxon>Bacilli</taxon>
        <taxon>Bacillales</taxon>
        <taxon>Listeriaceae</taxon>
        <taxon>Listeria</taxon>
    </lineage>
</organism>
<reference evidence="1 2" key="1">
    <citation type="submission" date="2020-05" db="EMBL/GenBank/DDBJ databases">
        <authorList>
            <person name="Carlin C.R."/>
        </authorList>
    </citation>
    <scope>NUCLEOTIDE SEQUENCE [LARGE SCALE GENOMIC DNA]</scope>
    <source>
        <strain evidence="1 2">FSL W9-0585</strain>
    </source>
</reference>
<proteinExistence type="predicted"/>
<evidence type="ECO:0000313" key="2">
    <source>
        <dbReference type="Proteomes" id="UP000548787"/>
    </source>
</evidence>